<dbReference type="EMBL" id="FTNK01000002">
    <property type="protein sequence ID" value="SIQ47769.1"/>
    <property type="molecule type" value="Genomic_DNA"/>
</dbReference>
<dbReference type="GO" id="GO:0016301">
    <property type="term" value="F:kinase activity"/>
    <property type="evidence" value="ECO:0007669"/>
    <property type="project" value="UniProtKB-KW"/>
</dbReference>
<evidence type="ECO:0000313" key="2">
    <source>
        <dbReference type="EMBL" id="SIQ47769.1"/>
    </source>
</evidence>
<organism evidence="2 3">
    <name type="scientific">Paenibacillus macquariensis</name>
    <dbReference type="NCBI Taxonomy" id="948756"/>
    <lineage>
        <taxon>Bacteria</taxon>
        <taxon>Bacillati</taxon>
        <taxon>Bacillota</taxon>
        <taxon>Bacilli</taxon>
        <taxon>Bacillales</taxon>
        <taxon>Paenibacillaceae</taxon>
        <taxon>Paenibacillus</taxon>
    </lineage>
</organism>
<dbReference type="Gene3D" id="3.90.1200.10">
    <property type="match status" value="1"/>
</dbReference>
<comment type="caution">
    <text evidence="2">The sequence shown here is derived from an EMBL/GenBank/DDBJ whole genome shotgun (WGS) entry which is preliminary data.</text>
</comment>
<name>A0ABY1JMY5_9BACL</name>
<keyword evidence="3" id="KW-1185">Reference proteome</keyword>
<accession>A0ABY1JMY5</accession>
<dbReference type="Proteomes" id="UP000186666">
    <property type="component" value="Unassembled WGS sequence"/>
</dbReference>
<dbReference type="PANTHER" id="PTHR41283">
    <property type="entry name" value="AMINOGLYCOSIDE PHOSPHOTRANSFERASE"/>
    <property type="match status" value="1"/>
</dbReference>
<reference evidence="2 3" key="1">
    <citation type="submission" date="2017-01" db="EMBL/GenBank/DDBJ databases">
        <authorList>
            <person name="Varghese N."/>
            <person name="Submissions S."/>
        </authorList>
    </citation>
    <scope>NUCLEOTIDE SEQUENCE [LARGE SCALE GENOMIC DNA]</scope>
    <source>
        <strain evidence="2 3">ATCC 23464</strain>
    </source>
</reference>
<protein>
    <submittedName>
        <fullName evidence="2">Predicted kinase, aminoglycoside phosphotransferase (APT) family</fullName>
    </submittedName>
</protein>
<sequence length="303" mass="34935">MNKAFKDIPNSSTWNSIEAVHKGWSKDKKYYIKTLDGRELLLRIADISLYEYKKWEFESVGKFAHIDCLMSRPMDCGICDNGQSVYSLYTWAAGEDANQVIPTLCKEDQYRLGVQAGEILREMHKIPAENSPIPWAETYNLKINKYIANYKACGIHLKGAETIINYVESNRYLLDNRSQSIQHGDYHVGNMIVSKDNELGIIDFNRLSYGDPWEEFNRITWDASLSGLFASGRINGYFNNDVPDSFFRLMALYIASNQLSSIHWAIPFGQDQVDVMLERAGEVLDWYDGFQTYFPSWYVANEQ</sequence>
<dbReference type="InterPro" id="IPR011009">
    <property type="entry name" value="Kinase-like_dom_sf"/>
</dbReference>
<keyword evidence="2" id="KW-0418">Kinase</keyword>
<dbReference type="SUPFAM" id="SSF56112">
    <property type="entry name" value="Protein kinase-like (PK-like)"/>
    <property type="match status" value="1"/>
</dbReference>
<keyword evidence="2" id="KW-0808">Transferase</keyword>
<gene>
    <name evidence="2" type="ORF">SAMN05421578_102170</name>
</gene>
<evidence type="ECO:0000259" key="1">
    <source>
        <dbReference type="Pfam" id="PF01636"/>
    </source>
</evidence>
<dbReference type="InterPro" id="IPR002575">
    <property type="entry name" value="Aminoglycoside_PTrfase"/>
</dbReference>
<proteinExistence type="predicted"/>
<evidence type="ECO:0000313" key="3">
    <source>
        <dbReference type="Proteomes" id="UP000186666"/>
    </source>
</evidence>
<dbReference type="Pfam" id="PF01636">
    <property type="entry name" value="APH"/>
    <property type="match status" value="1"/>
</dbReference>
<feature type="domain" description="Aminoglycoside phosphotransferase" evidence="1">
    <location>
        <begin position="17"/>
        <end position="238"/>
    </location>
</feature>
<dbReference type="RefSeq" id="WP_068580779.1">
    <property type="nucleotide sequence ID" value="NZ_FTNK01000002.1"/>
</dbReference>
<dbReference type="PANTHER" id="PTHR41283:SF1">
    <property type="entry name" value="AMINOGLYCOSIDE PHOSPHOTRANSFERASE DOMAIN-CONTAINING PROTEIN"/>
    <property type="match status" value="1"/>
</dbReference>